<evidence type="ECO:0000313" key="1">
    <source>
        <dbReference type="EMBL" id="WKD51234.1"/>
    </source>
</evidence>
<name>A0ABY9EE07_9GAMM</name>
<proteinExistence type="predicted"/>
<gene>
    <name evidence="1" type="ORF">M8T91_07405</name>
</gene>
<dbReference type="EMBL" id="CP098023">
    <property type="protein sequence ID" value="WKD51234.1"/>
    <property type="molecule type" value="Genomic_DNA"/>
</dbReference>
<dbReference type="Proteomes" id="UP001321520">
    <property type="component" value="Chromosome"/>
</dbReference>
<sequence length="212" mass="23788">MIEVENCLSDLTWRVQLMPTGRQLLNQLEVDAPVFGVAYSIINWSGLAKGISISPSGITKLLGKLAEDGHATTFMIENGNITMTGMSDEGWVFYGGPLGRTNWARNTLNANTDVYYTKCTAEDVIKYKQIQDELESADNTQYHEVWPNIPGRTRYENCISSSHMIVHKMGFGTALATKGVWIPSISNWATWTATKMSAWKHKRFTHVNTHMP</sequence>
<accession>A0ABY9EE07</accession>
<dbReference type="RefSeq" id="WP_301418312.1">
    <property type="nucleotide sequence ID" value="NZ_CP098023.1"/>
</dbReference>
<protein>
    <submittedName>
        <fullName evidence="1">Uncharacterized protein</fullName>
    </submittedName>
</protein>
<reference evidence="1 2" key="1">
    <citation type="submission" date="2022-05" db="EMBL/GenBank/DDBJ databases">
        <title>Microbulbifer sp. nov., isolated from sponge.</title>
        <authorList>
            <person name="Gao L."/>
        </authorList>
    </citation>
    <scope>NUCLEOTIDE SEQUENCE [LARGE SCALE GENOMIC DNA]</scope>
    <source>
        <strain evidence="1 2">MI-G</strain>
    </source>
</reference>
<organism evidence="1 2">
    <name type="scientific">Microbulbifer spongiae</name>
    <dbReference type="NCBI Taxonomy" id="2944933"/>
    <lineage>
        <taxon>Bacteria</taxon>
        <taxon>Pseudomonadati</taxon>
        <taxon>Pseudomonadota</taxon>
        <taxon>Gammaproteobacteria</taxon>
        <taxon>Cellvibrionales</taxon>
        <taxon>Microbulbiferaceae</taxon>
        <taxon>Microbulbifer</taxon>
    </lineage>
</organism>
<keyword evidence="2" id="KW-1185">Reference proteome</keyword>
<evidence type="ECO:0000313" key="2">
    <source>
        <dbReference type="Proteomes" id="UP001321520"/>
    </source>
</evidence>